<reference evidence="3 4" key="1">
    <citation type="journal article" date="2016" name="Nat. Commun.">
        <title>Thousands of microbial genomes shed light on interconnected biogeochemical processes in an aquifer system.</title>
        <authorList>
            <person name="Anantharaman K."/>
            <person name="Brown C.T."/>
            <person name="Hug L.A."/>
            <person name="Sharon I."/>
            <person name="Castelle C.J."/>
            <person name="Probst A.J."/>
            <person name="Thomas B.C."/>
            <person name="Singh A."/>
            <person name="Wilkins M.J."/>
            <person name="Karaoz U."/>
            <person name="Brodie E.L."/>
            <person name="Williams K.H."/>
            <person name="Hubbard S.S."/>
            <person name="Banfield J.F."/>
        </authorList>
    </citation>
    <scope>NUCLEOTIDE SEQUENCE [LARGE SCALE GENOMIC DNA]</scope>
</reference>
<dbReference type="Pfam" id="PF13439">
    <property type="entry name" value="Glyco_transf_4"/>
    <property type="match status" value="1"/>
</dbReference>
<organism evidence="3 4">
    <name type="scientific">Candidatus Doudnabacteria bacterium RIFCSPHIGHO2_02_FULL_46_11</name>
    <dbReference type="NCBI Taxonomy" id="1817832"/>
    <lineage>
        <taxon>Bacteria</taxon>
        <taxon>Candidatus Doudnaibacteriota</taxon>
    </lineage>
</organism>
<dbReference type="InterPro" id="IPR001296">
    <property type="entry name" value="Glyco_trans_1"/>
</dbReference>
<feature type="domain" description="Glycosyltransferase subfamily 4-like N-terminal" evidence="2">
    <location>
        <begin position="15"/>
        <end position="215"/>
    </location>
</feature>
<dbReference type="STRING" id="1817832.A3J48_03965"/>
<protein>
    <recommendedName>
        <fullName evidence="5">Glycosyltransferase subfamily 4-like N-terminal domain-containing protein</fullName>
    </recommendedName>
</protein>
<proteinExistence type="predicted"/>
<dbReference type="PANTHER" id="PTHR45947:SF13">
    <property type="entry name" value="TRANSFERASE"/>
    <property type="match status" value="1"/>
</dbReference>
<evidence type="ECO:0000259" key="1">
    <source>
        <dbReference type="Pfam" id="PF00534"/>
    </source>
</evidence>
<dbReference type="InterPro" id="IPR050194">
    <property type="entry name" value="Glycosyltransferase_grp1"/>
</dbReference>
<dbReference type="Pfam" id="PF00534">
    <property type="entry name" value="Glycos_transf_1"/>
    <property type="match status" value="1"/>
</dbReference>
<dbReference type="InterPro" id="IPR028098">
    <property type="entry name" value="Glyco_trans_4-like_N"/>
</dbReference>
<accession>A0A1F5P819</accession>
<dbReference type="PANTHER" id="PTHR45947">
    <property type="entry name" value="SULFOQUINOVOSYL TRANSFERASE SQD2"/>
    <property type="match status" value="1"/>
</dbReference>
<gene>
    <name evidence="3" type="ORF">A3J48_03965</name>
</gene>
<sequence length="404" mass="46262">MKILQINKFFYRRRGAEIIFLDEIELLEKHGHEVSVFSMNHPQNLPSKYSKYFLSQVPTAKITMKVVPKLLKSFYSLEAIWKLWRLFKVVKPEVVHLHNIYHQISPSIFSVFKKYKIPIVLTAHDYKLVCPGYHLNCGQPCPKNIFLHAWKCFVLKKIKNSYLASLGVSLEWLFYKLFRYYERNVDLVLAPSESVRRNLIEYNFPEEIIKVVSNFTLMPENTETKIDENFVLFVGGLYKEKGTDLLLETATLLPDVKFVVVGEGPITLPDLPNMEKLGEKRGEELLKLYRKASLLFVPSVVAESFGLNILEAGLQGTPSVASNIGAIPELVKDRETGLLFDPFKSSAAADAAVLIKQLLSDRQKREQMAKDAKIYCKRNFGADKHYQALHSIYLDLVNKNKAAS</sequence>
<evidence type="ECO:0000313" key="4">
    <source>
        <dbReference type="Proteomes" id="UP000176786"/>
    </source>
</evidence>
<dbReference type="CDD" id="cd03801">
    <property type="entry name" value="GT4_PimA-like"/>
    <property type="match status" value="1"/>
</dbReference>
<dbReference type="GO" id="GO:0016757">
    <property type="term" value="F:glycosyltransferase activity"/>
    <property type="evidence" value="ECO:0007669"/>
    <property type="project" value="InterPro"/>
</dbReference>
<evidence type="ECO:0000259" key="2">
    <source>
        <dbReference type="Pfam" id="PF13439"/>
    </source>
</evidence>
<evidence type="ECO:0008006" key="5">
    <source>
        <dbReference type="Google" id="ProtNLM"/>
    </source>
</evidence>
<dbReference type="Gene3D" id="3.40.50.2000">
    <property type="entry name" value="Glycogen Phosphorylase B"/>
    <property type="match status" value="2"/>
</dbReference>
<comment type="caution">
    <text evidence="3">The sequence shown here is derived from an EMBL/GenBank/DDBJ whole genome shotgun (WGS) entry which is preliminary data.</text>
</comment>
<dbReference type="EMBL" id="MFES01000013">
    <property type="protein sequence ID" value="OGE86089.1"/>
    <property type="molecule type" value="Genomic_DNA"/>
</dbReference>
<name>A0A1F5P819_9BACT</name>
<feature type="domain" description="Glycosyl transferase family 1" evidence="1">
    <location>
        <begin position="223"/>
        <end position="373"/>
    </location>
</feature>
<dbReference type="AlphaFoldDB" id="A0A1F5P819"/>
<dbReference type="Proteomes" id="UP000176786">
    <property type="component" value="Unassembled WGS sequence"/>
</dbReference>
<dbReference type="SUPFAM" id="SSF53756">
    <property type="entry name" value="UDP-Glycosyltransferase/glycogen phosphorylase"/>
    <property type="match status" value="1"/>
</dbReference>
<evidence type="ECO:0000313" key="3">
    <source>
        <dbReference type="EMBL" id="OGE86089.1"/>
    </source>
</evidence>